<protein>
    <submittedName>
        <fullName evidence="2">Uncharacterized protein</fullName>
    </submittedName>
</protein>
<evidence type="ECO:0000313" key="1">
    <source>
        <dbReference type="EMBL" id="AOY77626.1"/>
    </source>
</evidence>
<evidence type="ECO:0000313" key="4">
    <source>
        <dbReference type="Proteomes" id="UP000192478"/>
    </source>
</evidence>
<dbReference type="Proteomes" id="UP000192478">
    <property type="component" value="Chromosome"/>
</dbReference>
<dbReference type="RefSeq" id="WP_070971442.1">
    <property type="nucleotide sequence ID" value="NZ_CP017603.1"/>
</dbReference>
<dbReference type="AlphaFoldDB" id="A0AAC9RNJ1"/>
<reference evidence="2 4" key="2">
    <citation type="submission" date="2017-03" db="EMBL/GenBank/DDBJ databases">
        <title>Complete sequence of Clostridium formicaceticum DSM 92.</title>
        <authorList>
            <person name="Poehlein A."/>
            <person name="Karl M."/>
            <person name="Bengelsdorf F.R."/>
            <person name="Duerre P."/>
            <person name="Daniel R."/>
        </authorList>
    </citation>
    <scope>NUCLEOTIDE SEQUENCE [LARGE SCALE GENOMIC DNA]</scope>
    <source>
        <strain evidence="2 4">DSM 92</strain>
    </source>
</reference>
<sequence>MNENIHEKHMEAIMQLVESLGMDGADDYLCQGLMNTSKKVAVFREKIASLKDSLQQSTNSDEIFHLECDIKSARELLDQLLLELKAMDERYICFRKYLKEKESVNL</sequence>
<name>A0AAC9RNJ1_9CLOT</name>
<keyword evidence="3" id="KW-1185">Reference proteome</keyword>
<dbReference type="KEGG" id="cfm:BJL90_18240"/>
<gene>
    <name evidence="1" type="ORF">BJL90_18240</name>
    <name evidence="2" type="ORF">CLFO_26090</name>
</gene>
<dbReference type="EMBL" id="CP020559">
    <property type="protein sequence ID" value="ARE88208.1"/>
    <property type="molecule type" value="Genomic_DNA"/>
</dbReference>
<accession>A0AAC9RNJ1</accession>
<organism evidence="2 4">
    <name type="scientific">Clostridium formicaceticum</name>
    <dbReference type="NCBI Taxonomy" id="1497"/>
    <lineage>
        <taxon>Bacteria</taxon>
        <taxon>Bacillati</taxon>
        <taxon>Bacillota</taxon>
        <taxon>Clostridia</taxon>
        <taxon>Eubacteriales</taxon>
        <taxon>Clostridiaceae</taxon>
        <taxon>Clostridium</taxon>
    </lineage>
</organism>
<dbReference type="EMBL" id="CP017603">
    <property type="protein sequence ID" value="AOY77626.1"/>
    <property type="molecule type" value="Genomic_DNA"/>
</dbReference>
<dbReference type="Proteomes" id="UP000177894">
    <property type="component" value="Chromosome"/>
</dbReference>
<reference evidence="1 3" key="1">
    <citation type="submission" date="2016-10" db="EMBL/GenBank/DDBJ databases">
        <title>Complete Genome Sequence of Acetogen Clostridium formicoaceticum ATCC 27076.</title>
        <authorList>
            <person name="Bao T."/>
            <person name="Cheng C."/>
            <person name="Zhao J."/>
            <person name="Yang S.-T."/>
            <person name="Wang J."/>
            <person name="Wang M."/>
        </authorList>
    </citation>
    <scope>NUCLEOTIDE SEQUENCE [LARGE SCALE GENOMIC DNA]</scope>
    <source>
        <strain evidence="1 3">ATCC 27076</strain>
    </source>
</reference>
<proteinExistence type="predicted"/>
<evidence type="ECO:0000313" key="2">
    <source>
        <dbReference type="EMBL" id="ARE88208.1"/>
    </source>
</evidence>
<evidence type="ECO:0000313" key="3">
    <source>
        <dbReference type="Proteomes" id="UP000177894"/>
    </source>
</evidence>